<proteinExistence type="predicted"/>
<evidence type="ECO:0000313" key="1">
    <source>
        <dbReference type="EMBL" id="KAK8893664.1"/>
    </source>
</evidence>
<comment type="caution">
    <text evidence="1">The sequence shown here is derived from an EMBL/GenBank/DDBJ whole genome shotgun (WGS) entry which is preliminary data.</text>
</comment>
<sequence length="52" mass="5888">MATSPTPDVIQKVCDLCATEQFDELRQFIPSIVSPDQSVCFYYSKKITNITD</sequence>
<dbReference type="EMBL" id="JAPFFF010000003">
    <property type="protein sequence ID" value="KAK8893664.1"/>
    <property type="molecule type" value="Genomic_DNA"/>
</dbReference>
<evidence type="ECO:0000313" key="2">
    <source>
        <dbReference type="Proteomes" id="UP001470230"/>
    </source>
</evidence>
<organism evidence="1 2">
    <name type="scientific">Tritrichomonas musculus</name>
    <dbReference type="NCBI Taxonomy" id="1915356"/>
    <lineage>
        <taxon>Eukaryota</taxon>
        <taxon>Metamonada</taxon>
        <taxon>Parabasalia</taxon>
        <taxon>Tritrichomonadida</taxon>
        <taxon>Tritrichomonadidae</taxon>
        <taxon>Tritrichomonas</taxon>
    </lineage>
</organism>
<protein>
    <submittedName>
        <fullName evidence="1">Uncharacterized protein</fullName>
    </submittedName>
</protein>
<name>A0ABR2KR99_9EUKA</name>
<reference evidence="1 2" key="1">
    <citation type="submission" date="2024-04" db="EMBL/GenBank/DDBJ databases">
        <title>Tritrichomonas musculus Genome.</title>
        <authorList>
            <person name="Alves-Ferreira E."/>
            <person name="Grigg M."/>
            <person name="Lorenzi H."/>
            <person name="Galac M."/>
        </authorList>
    </citation>
    <scope>NUCLEOTIDE SEQUENCE [LARGE SCALE GENOMIC DNA]</scope>
    <source>
        <strain evidence="1 2">EAF2021</strain>
    </source>
</reference>
<dbReference type="Proteomes" id="UP001470230">
    <property type="component" value="Unassembled WGS sequence"/>
</dbReference>
<keyword evidence="2" id="KW-1185">Reference proteome</keyword>
<accession>A0ABR2KR99</accession>
<gene>
    <name evidence="1" type="ORF">M9Y10_022091</name>
</gene>